<accession>A0A3M7P908</accession>
<dbReference type="Gene3D" id="3.10.20.90">
    <property type="entry name" value="Phosphatidylinositol 3-kinase Catalytic Subunit, Chain A, domain 1"/>
    <property type="match status" value="2"/>
</dbReference>
<dbReference type="InterPro" id="IPR000341">
    <property type="entry name" value="PI3K_Ras-bd_dom"/>
</dbReference>
<dbReference type="InterPro" id="IPR003113">
    <property type="entry name" value="PI3K_ABD"/>
</dbReference>
<dbReference type="PROSITE" id="PS51546">
    <property type="entry name" value="PI3K_RBD"/>
    <property type="match status" value="1"/>
</dbReference>
<evidence type="ECO:0000313" key="4">
    <source>
        <dbReference type="EMBL" id="RMZ95184.1"/>
    </source>
</evidence>
<reference evidence="4 5" key="1">
    <citation type="journal article" date="2018" name="Sci. Rep.">
        <title>Genomic signatures of local adaptation to the degree of environmental predictability in rotifers.</title>
        <authorList>
            <person name="Franch-Gras L."/>
            <person name="Hahn C."/>
            <person name="Garcia-Roger E.M."/>
            <person name="Carmona M.J."/>
            <person name="Serra M."/>
            <person name="Gomez A."/>
        </authorList>
    </citation>
    <scope>NUCLEOTIDE SEQUENCE [LARGE SCALE GENOMIC DNA]</scope>
    <source>
        <strain evidence="4">HYR1</strain>
    </source>
</reference>
<dbReference type="Proteomes" id="UP000276133">
    <property type="component" value="Unassembled WGS sequence"/>
</dbReference>
<name>A0A3M7P908_BRAPC</name>
<feature type="domain" description="PI3K-RBD" evidence="3">
    <location>
        <begin position="192"/>
        <end position="282"/>
    </location>
</feature>
<keyword evidence="4" id="KW-0808">Transferase</keyword>
<proteinExistence type="inferred from homology"/>
<keyword evidence="4" id="KW-0418">Kinase</keyword>
<dbReference type="AlphaFoldDB" id="A0A3M7P908"/>
<gene>
    <name evidence="4" type="ORF">BpHYR1_051690</name>
</gene>
<dbReference type="InterPro" id="IPR029071">
    <property type="entry name" value="Ubiquitin-like_domsf"/>
</dbReference>
<dbReference type="OrthoDB" id="67688at2759"/>
<dbReference type="GO" id="GO:0016301">
    <property type="term" value="F:kinase activity"/>
    <property type="evidence" value="ECO:0007669"/>
    <property type="project" value="UniProtKB-KW"/>
</dbReference>
<evidence type="ECO:0000259" key="3">
    <source>
        <dbReference type="PROSITE" id="PS51546"/>
    </source>
</evidence>
<comment type="caution">
    <text evidence="4">The sequence shown here is derived from an EMBL/GenBank/DDBJ whole genome shotgun (WGS) entry which is preliminary data.</text>
</comment>
<dbReference type="Pfam" id="PF00794">
    <property type="entry name" value="PI3K_rbd"/>
    <property type="match status" value="1"/>
</dbReference>
<dbReference type="PROSITE" id="PS51544">
    <property type="entry name" value="PI3K_ABD"/>
    <property type="match status" value="1"/>
</dbReference>
<organism evidence="4 5">
    <name type="scientific">Brachionus plicatilis</name>
    <name type="common">Marine rotifer</name>
    <name type="synonym">Brachionus muelleri</name>
    <dbReference type="NCBI Taxonomy" id="10195"/>
    <lineage>
        <taxon>Eukaryota</taxon>
        <taxon>Metazoa</taxon>
        <taxon>Spiralia</taxon>
        <taxon>Gnathifera</taxon>
        <taxon>Rotifera</taxon>
        <taxon>Eurotatoria</taxon>
        <taxon>Monogononta</taxon>
        <taxon>Pseudotrocha</taxon>
        <taxon>Ploima</taxon>
        <taxon>Brachionidae</taxon>
        <taxon>Brachionus</taxon>
    </lineage>
</organism>
<dbReference type="SUPFAM" id="SSF54236">
    <property type="entry name" value="Ubiquitin-like"/>
    <property type="match status" value="1"/>
</dbReference>
<dbReference type="SMART" id="SM00143">
    <property type="entry name" value="PI3K_p85B"/>
    <property type="match status" value="1"/>
</dbReference>
<keyword evidence="5" id="KW-1185">Reference proteome</keyword>
<protein>
    <submittedName>
        <fullName evidence="4">Phosphatidylinositol 4-5-bisphosphate 3-kinase catalytic subunit alpha isoform</fullName>
    </submittedName>
</protein>
<dbReference type="STRING" id="10195.A0A3M7P908"/>
<dbReference type="Pfam" id="PF02192">
    <property type="entry name" value="PI3K_p85B"/>
    <property type="match status" value="1"/>
</dbReference>
<evidence type="ECO:0000259" key="2">
    <source>
        <dbReference type="PROSITE" id="PS51544"/>
    </source>
</evidence>
<dbReference type="EMBL" id="REGN01012526">
    <property type="protein sequence ID" value="RMZ95184.1"/>
    <property type="molecule type" value="Genomic_DNA"/>
</dbReference>
<evidence type="ECO:0000256" key="1">
    <source>
        <dbReference type="PROSITE-ProRule" id="PRU00877"/>
    </source>
</evidence>
<feature type="domain" description="PI3K-ABD" evidence="2">
    <location>
        <begin position="9"/>
        <end position="102"/>
    </location>
</feature>
<sequence>MPMISTNSCPNSINLDILLPNGLLLNLQLKISLTLEEIRQQVWQEASKISKIDPCLSLRNSIKDYIFTSVTREAVVQEFYDYTKRLCDLKLFQYFFQLVETSGNIEEKLYNSELSKAVGLYVTELDKISNEELVEFRQELFKEVLLGHQENKSMIQNFYSPNLEINPSMLDFSLGTRINMIQLEEFDQATVDMCILVTETDRHETKYHLNVPLNYSPSDLISLMIVKKMEKSEHSDELIQGIVEKYKDSYVLQICGCDEIIFGSEHKIGSYKVTEFFFFFFY</sequence>
<evidence type="ECO:0000313" key="5">
    <source>
        <dbReference type="Proteomes" id="UP000276133"/>
    </source>
</evidence>
<comment type="similarity">
    <text evidence="1">Belongs to the PI3/PI4-kinase family.</text>
</comment>